<name>A0A9Q0N1E3_9DIPT</name>
<accession>A0A9Q0N1E3</accession>
<organism evidence="7 8">
    <name type="scientific">Pseudolycoriella hygida</name>
    <dbReference type="NCBI Taxonomy" id="35572"/>
    <lineage>
        <taxon>Eukaryota</taxon>
        <taxon>Metazoa</taxon>
        <taxon>Ecdysozoa</taxon>
        <taxon>Arthropoda</taxon>
        <taxon>Hexapoda</taxon>
        <taxon>Insecta</taxon>
        <taxon>Pterygota</taxon>
        <taxon>Neoptera</taxon>
        <taxon>Endopterygota</taxon>
        <taxon>Diptera</taxon>
        <taxon>Nematocera</taxon>
        <taxon>Sciaroidea</taxon>
        <taxon>Sciaridae</taxon>
        <taxon>Pseudolycoriella</taxon>
    </lineage>
</organism>
<dbReference type="AlphaFoldDB" id="A0A9Q0N1E3"/>
<keyword evidence="4 6" id="KW-1133">Transmembrane helix</keyword>
<evidence type="ECO:0000313" key="7">
    <source>
        <dbReference type="EMBL" id="KAJ6641076.1"/>
    </source>
</evidence>
<evidence type="ECO:0000256" key="2">
    <source>
        <dbReference type="ARBA" id="ARBA00005645"/>
    </source>
</evidence>
<comment type="caution">
    <text evidence="7">The sequence shown here is derived from an EMBL/GenBank/DDBJ whole genome shotgun (WGS) entry which is preliminary data.</text>
</comment>
<dbReference type="InterPro" id="IPR007262">
    <property type="entry name" value="Vps55/LEPROT"/>
</dbReference>
<dbReference type="GO" id="GO:0016020">
    <property type="term" value="C:membrane"/>
    <property type="evidence" value="ECO:0007669"/>
    <property type="project" value="UniProtKB-SubCell"/>
</dbReference>
<gene>
    <name evidence="7" type="ORF">Bhyg_06010</name>
</gene>
<evidence type="ECO:0000256" key="3">
    <source>
        <dbReference type="ARBA" id="ARBA00022692"/>
    </source>
</evidence>
<protein>
    <submittedName>
        <fullName evidence="7">Uncharacterized protein</fullName>
    </submittedName>
</protein>
<evidence type="ECO:0000256" key="1">
    <source>
        <dbReference type="ARBA" id="ARBA00004141"/>
    </source>
</evidence>
<dbReference type="OrthoDB" id="14246at2759"/>
<dbReference type="EMBL" id="WJQU01000002">
    <property type="protein sequence ID" value="KAJ6641076.1"/>
    <property type="molecule type" value="Genomic_DNA"/>
</dbReference>
<evidence type="ECO:0000256" key="5">
    <source>
        <dbReference type="ARBA" id="ARBA00023136"/>
    </source>
</evidence>
<comment type="subcellular location">
    <subcellularLocation>
        <location evidence="1">Membrane</location>
        <topology evidence="1">Multi-pass membrane protein</topology>
    </subcellularLocation>
</comment>
<dbReference type="Pfam" id="PF04133">
    <property type="entry name" value="Vps55"/>
    <property type="match status" value="1"/>
</dbReference>
<sequence length="43" mass="4625">MARSGAILWGASYLTITGNVIVYATLFAFFAMMDSESDYLGGI</sequence>
<keyword evidence="3 6" id="KW-0812">Transmembrane</keyword>
<evidence type="ECO:0000313" key="8">
    <source>
        <dbReference type="Proteomes" id="UP001151699"/>
    </source>
</evidence>
<proteinExistence type="inferred from homology"/>
<feature type="transmembrane region" description="Helical" evidence="6">
    <location>
        <begin position="6"/>
        <end position="30"/>
    </location>
</feature>
<evidence type="ECO:0000256" key="6">
    <source>
        <dbReference type="SAM" id="Phobius"/>
    </source>
</evidence>
<comment type="similarity">
    <text evidence="2">Belongs to the OB-RGRP/VPS55 family.</text>
</comment>
<evidence type="ECO:0000256" key="4">
    <source>
        <dbReference type="ARBA" id="ARBA00022989"/>
    </source>
</evidence>
<keyword evidence="8" id="KW-1185">Reference proteome</keyword>
<dbReference type="Proteomes" id="UP001151699">
    <property type="component" value="Chromosome B"/>
</dbReference>
<keyword evidence="5 6" id="KW-0472">Membrane</keyword>
<reference evidence="7" key="1">
    <citation type="submission" date="2022-07" db="EMBL/GenBank/DDBJ databases">
        <authorList>
            <person name="Trinca V."/>
            <person name="Uliana J.V.C."/>
            <person name="Torres T.T."/>
            <person name="Ward R.J."/>
            <person name="Monesi N."/>
        </authorList>
    </citation>
    <scope>NUCLEOTIDE SEQUENCE</scope>
    <source>
        <strain evidence="7">HSMRA1968</strain>
        <tissue evidence="7">Whole embryos</tissue>
    </source>
</reference>